<proteinExistence type="predicted"/>
<gene>
    <name evidence="2" type="ORF">COR50_19920</name>
</gene>
<dbReference type="KEGG" id="cbae:COR50_19920"/>
<dbReference type="AlphaFoldDB" id="A0A291QZ89"/>
<protein>
    <recommendedName>
        <fullName evidence="1">Carbohydrate-binding domain-containing protein</fullName>
    </recommendedName>
</protein>
<evidence type="ECO:0000313" key="3">
    <source>
        <dbReference type="Proteomes" id="UP000220133"/>
    </source>
</evidence>
<name>A0A291QZ89_9BACT</name>
<dbReference type="GO" id="GO:0004553">
    <property type="term" value="F:hydrolase activity, hydrolyzing O-glycosyl compounds"/>
    <property type="evidence" value="ECO:0007669"/>
    <property type="project" value="InterPro"/>
</dbReference>
<dbReference type="RefSeq" id="WP_098195625.1">
    <property type="nucleotide sequence ID" value="NZ_CP023777.1"/>
</dbReference>
<dbReference type="Pfam" id="PF16011">
    <property type="entry name" value="CBM9_2"/>
    <property type="match status" value="1"/>
</dbReference>
<dbReference type="GO" id="GO:0016052">
    <property type="term" value="P:carbohydrate catabolic process"/>
    <property type="evidence" value="ECO:0007669"/>
    <property type="project" value="InterPro"/>
</dbReference>
<reference evidence="2 3" key="1">
    <citation type="submission" date="2017-10" db="EMBL/GenBank/DDBJ databases">
        <title>Paenichitinophaga pekingensis gen. nov., sp. nov., isolated from activated sludge.</title>
        <authorList>
            <person name="Jin D."/>
            <person name="Kong X."/>
            <person name="Deng Y."/>
            <person name="Bai Z."/>
        </authorList>
    </citation>
    <scope>NUCLEOTIDE SEQUENCE [LARGE SCALE GENOMIC DNA]</scope>
    <source>
        <strain evidence="2 3">13</strain>
    </source>
</reference>
<dbReference type="GO" id="GO:0030246">
    <property type="term" value="F:carbohydrate binding"/>
    <property type="evidence" value="ECO:0007669"/>
    <property type="project" value="InterPro"/>
</dbReference>
<dbReference type="Proteomes" id="UP000220133">
    <property type="component" value="Chromosome"/>
</dbReference>
<sequence>MQQLKVPFCMASTPWQLEEISNVLDGQAMIPIACNPWPEFGHEVKAGFSMAHCREAILLKYYVEESYLLAAATANGEVHKDSCVEFFVAFDGDEHYYNLEFNCIGWYKAGYGSFRENRDTLPAEVTDRIQTATNIRSSVQNGARRFYWELTMVLPLEVFCFHGIQGLSDLKVRGNFHKCGDELPTPHFLTWNHVRAEEPDFHRVEDFADILFL</sequence>
<dbReference type="EMBL" id="CP023777">
    <property type="protein sequence ID" value="ATL49257.1"/>
    <property type="molecule type" value="Genomic_DNA"/>
</dbReference>
<dbReference type="OrthoDB" id="9801646at2"/>
<feature type="domain" description="Carbohydrate-binding" evidence="1">
    <location>
        <begin position="28"/>
        <end position="210"/>
    </location>
</feature>
<organism evidence="2 3">
    <name type="scientific">Chitinophaga caeni</name>
    <dbReference type="NCBI Taxonomy" id="2029983"/>
    <lineage>
        <taxon>Bacteria</taxon>
        <taxon>Pseudomonadati</taxon>
        <taxon>Bacteroidota</taxon>
        <taxon>Chitinophagia</taxon>
        <taxon>Chitinophagales</taxon>
        <taxon>Chitinophagaceae</taxon>
        <taxon>Chitinophaga</taxon>
    </lineage>
</organism>
<evidence type="ECO:0000313" key="2">
    <source>
        <dbReference type="EMBL" id="ATL49257.1"/>
    </source>
</evidence>
<evidence type="ECO:0000259" key="1">
    <source>
        <dbReference type="Pfam" id="PF16011"/>
    </source>
</evidence>
<accession>A0A291QZ89</accession>
<dbReference type="CDD" id="cd09620">
    <property type="entry name" value="CBM9_like_3"/>
    <property type="match status" value="1"/>
</dbReference>
<keyword evidence="3" id="KW-1185">Reference proteome</keyword>
<dbReference type="InterPro" id="IPR010502">
    <property type="entry name" value="Carb-bd_dom_fam9"/>
</dbReference>
<dbReference type="Gene3D" id="2.60.40.1190">
    <property type="match status" value="1"/>
</dbReference>